<evidence type="ECO:0000256" key="1">
    <source>
        <dbReference type="SAM" id="MobiDB-lite"/>
    </source>
</evidence>
<dbReference type="AlphaFoldDB" id="A0AAU9KSH3"/>
<name>A0AAU9KSH3_9STRA</name>
<evidence type="ECO:0000313" key="3">
    <source>
        <dbReference type="Proteomes" id="UP001160483"/>
    </source>
</evidence>
<sequence>MLTKVLNQMNHDANLAKSALEIAQQPPETWYKDQFGRRATFELQVNRTELFCPQCVDQRILRVRLLYESGKVVEKQEILHVMAGQCLDNNRKSTLAVRITQVSKNHLNQRFRVEIAVPVCPGECNYNPSVVSRPVLVLSKKKKKRSVKENTETESPFRLKKVKHSFEPETPSRKLSRDATVPSSPATATIAGNVTAVIAEMEKTIPPRASETIAPFTPETPDICLWANAAFDLLYNLQWQRVHANIIDKSKAKLDEILSHAFSNVYKCPSCQETYGQIPTHRDDCDLKLLLEQGEPTEAPASRRASHDTTYQSLQWSTDKNFERPDQPIVVSSGGEFALKSPYSFAESLLQMSSPGIKQEPTNGFDSTAVATNLNIGSWKDYASLSKLLYRQVWMNPVTVYLESKSPQQAGTASRLARHWSGVLPPVGILPPGCSSLHSSTNGSEIQQAKIQQQRVESQWFSALLSATKDMSRDAADLFLESEASLRGDGNMIQSLGSMNLSDIIRQNSEEIHDIDPRLTSLLSSWSALVSGDQSGLDTSSETCVQIIVASDFLDCGFPALDASFDLVGFYQLVTETKKSPAELCFTPNMFPLPMEMLQELKQTLTKWKEEKHSIIHKLELVDNNFEDSLVRLKSAVLGQVTHTKQNR</sequence>
<evidence type="ECO:0000313" key="2">
    <source>
        <dbReference type="EMBL" id="CAH0475500.1"/>
    </source>
</evidence>
<protein>
    <recommendedName>
        <fullName evidence="4">Thiol oxidase</fullName>
    </recommendedName>
</protein>
<reference evidence="2" key="1">
    <citation type="submission" date="2021-11" db="EMBL/GenBank/DDBJ databases">
        <authorList>
            <person name="Islam A."/>
            <person name="Islam S."/>
            <person name="Flora M.S."/>
            <person name="Rahman M."/>
            <person name="Ziaur R.M."/>
            <person name="Epstein J.H."/>
            <person name="Hassan M."/>
            <person name="Klassen M."/>
            <person name="Woodard K."/>
            <person name="Webb A."/>
            <person name="Webby R.J."/>
            <person name="El Zowalaty M.E."/>
        </authorList>
    </citation>
    <scope>NUCLEOTIDE SEQUENCE</scope>
    <source>
        <strain evidence="2">Pbs3</strain>
    </source>
</reference>
<accession>A0AAU9KSH3</accession>
<gene>
    <name evidence="2" type="ORF">PBS003_LOCUS2313</name>
</gene>
<organism evidence="2 3">
    <name type="scientific">Peronospora belbahrii</name>
    <dbReference type="NCBI Taxonomy" id="622444"/>
    <lineage>
        <taxon>Eukaryota</taxon>
        <taxon>Sar</taxon>
        <taxon>Stramenopiles</taxon>
        <taxon>Oomycota</taxon>
        <taxon>Peronosporomycetes</taxon>
        <taxon>Peronosporales</taxon>
        <taxon>Peronosporaceae</taxon>
        <taxon>Peronospora</taxon>
    </lineage>
</organism>
<feature type="region of interest" description="Disordered" evidence="1">
    <location>
        <begin position="164"/>
        <end position="184"/>
    </location>
</feature>
<proteinExistence type="predicted"/>
<feature type="compositionally biased region" description="Basic and acidic residues" evidence="1">
    <location>
        <begin position="164"/>
        <end position="177"/>
    </location>
</feature>
<comment type="caution">
    <text evidence="2">The sequence shown here is derived from an EMBL/GenBank/DDBJ whole genome shotgun (WGS) entry which is preliminary data.</text>
</comment>
<dbReference type="Proteomes" id="UP001160483">
    <property type="component" value="Unassembled WGS sequence"/>
</dbReference>
<evidence type="ECO:0008006" key="4">
    <source>
        <dbReference type="Google" id="ProtNLM"/>
    </source>
</evidence>
<dbReference type="EMBL" id="CAKKTJ010000128">
    <property type="protein sequence ID" value="CAH0475500.1"/>
    <property type="molecule type" value="Genomic_DNA"/>
</dbReference>